<proteinExistence type="predicted"/>
<protein>
    <recommendedName>
        <fullName evidence="3">DUF2866 domain-containing protein</fullName>
    </recommendedName>
</protein>
<accession>A0A7Z7B2U9</accession>
<gene>
    <name evidence="1" type="ORF">SAMN04487926_103448</name>
</gene>
<dbReference type="Pfam" id="PF11065">
    <property type="entry name" value="DUF2866"/>
    <property type="match status" value="1"/>
</dbReference>
<reference evidence="1" key="1">
    <citation type="submission" date="2016-10" db="EMBL/GenBank/DDBJ databases">
        <authorList>
            <person name="Varghese N."/>
            <person name="Submissions S."/>
        </authorList>
    </citation>
    <scope>NUCLEOTIDE SEQUENCE [LARGE SCALE GENOMIC DNA]</scope>
    <source>
        <strain evidence="1">YR281</strain>
    </source>
</reference>
<dbReference type="Proteomes" id="UP000198900">
    <property type="component" value="Unassembled WGS sequence"/>
</dbReference>
<sequence>MPLAYRRRFFIHQWGLPDRRHTMVEDTVFEHLRALHGNAQTLTIRSCTVSPPMQHPWGRSFRLVEWTFRHDVESFRRVVPAESTPRQIAEAVMSHVPGRRFCQPGG</sequence>
<dbReference type="InterPro" id="IPR021294">
    <property type="entry name" value="DUF2866"/>
</dbReference>
<name>A0A7Z7B2U9_9BURK</name>
<keyword evidence="2" id="KW-1185">Reference proteome</keyword>
<dbReference type="AlphaFoldDB" id="A0A7Z7B2U9"/>
<dbReference type="EMBL" id="FNDI01000003">
    <property type="protein sequence ID" value="SDH30201.1"/>
    <property type="molecule type" value="Genomic_DNA"/>
</dbReference>
<evidence type="ECO:0000313" key="1">
    <source>
        <dbReference type="EMBL" id="SDH30201.1"/>
    </source>
</evidence>
<comment type="caution">
    <text evidence="1">The sequence shown here is derived from an EMBL/GenBank/DDBJ whole genome shotgun (WGS) entry which is preliminary data.</text>
</comment>
<evidence type="ECO:0000313" key="2">
    <source>
        <dbReference type="Proteomes" id="UP000198900"/>
    </source>
</evidence>
<evidence type="ECO:0008006" key="3">
    <source>
        <dbReference type="Google" id="ProtNLM"/>
    </source>
</evidence>
<organism evidence="1 2">
    <name type="scientific">Paraburkholderia steynii</name>
    <dbReference type="NCBI Taxonomy" id="1245441"/>
    <lineage>
        <taxon>Bacteria</taxon>
        <taxon>Pseudomonadati</taxon>
        <taxon>Pseudomonadota</taxon>
        <taxon>Betaproteobacteria</taxon>
        <taxon>Burkholderiales</taxon>
        <taxon>Burkholderiaceae</taxon>
        <taxon>Paraburkholderia</taxon>
    </lineage>
</organism>